<feature type="compositionally biased region" description="Basic and acidic residues" evidence="1">
    <location>
        <begin position="1"/>
        <end position="10"/>
    </location>
</feature>
<dbReference type="InterPro" id="IPR045518">
    <property type="entry name" value="2EXR"/>
</dbReference>
<accession>A0A2J6PZC3</accession>
<evidence type="ECO:0000313" key="4">
    <source>
        <dbReference type="Proteomes" id="UP000235672"/>
    </source>
</evidence>
<feature type="region of interest" description="Disordered" evidence="1">
    <location>
        <begin position="1"/>
        <end position="28"/>
    </location>
</feature>
<dbReference type="EMBL" id="KZ613489">
    <property type="protein sequence ID" value="PMD19387.1"/>
    <property type="molecule type" value="Genomic_DNA"/>
</dbReference>
<name>A0A2J6PZC3_9HELO</name>
<reference evidence="3 4" key="1">
    <citation type="submission" date="2016-05" db="EMBL/GenBank/DDBJ databases">
        <title>A degradative enzymes factory behind the ericoid mycorrhizal symbiosis.</title>
        <authorList>
            <consortium name="DOE Joint Genome Institute"/>
            <person name="Martino E."/>
            <person name="Morin E."/>
            <person name="Grelet G."/>
            <person name="Kuo A."/>
            <person name="Kohler A."/>
            <person name="Daghino S."/>
            <person name="Barry K."/>
            <person name="Choi C."/>
            <person name="Cichocki N."/>
            <person name="Clum A."/>
            <person name="Copeland A."/>
            <person name="Hainaut M."/>
            <person name="Haridas S."/>
            <person name="Labutti K."/>
            <person name="Lindquist E."/>
            <person name="Lipzen A."/>
            <person name="Khouja H.-R."/>
            <person name="Murat C."/>
            <person name="Ohm R."/>
            <person name="Olson A."/>
            <person name="Spatafora J."/>
            <person name="Veneault-Fourrey C."/>
            <person name="Henrissat B."/>
            <person name="Grigoriev I."/>
            <person name="Martin F."/>
            <person name="Perotto S."/>
        </authorList>
    </citation>
    <scope>NUCLEOTIDE SEQUENCE [LARGE SCALE GENOMIC DNA]</scope>
    <source>
        <strain evidence="3 4">UAMH 7357</strain>
    </source>
</reference>
<sequence>MSKAQMENKHIQSTLPSPADKDNSGSLQEFNQDYSAYSNFNSLHREESMHNSLPLSNSNNPSEGSYQLGFERIAVANHPGSDPEQSGQDLLEFTLFPKLPIEIRLKIWRNIFPRGKMVHLGDEYILRSIGCSRLTFGTSQQPPTPFYPVRVEIETPLPVTLRINSESRNETLRHYIIVHRTDLELPLSAPARVRKARPFYYNPKLDTAWITPFAFQNNLSNDWFNYLGSVAPEAFLNTKVLELHDYRWFWPRRFLPPNFTKLDDVGANRYLMPLMRFRNLKTLRFIVPPRCRTLDNISHDEQQFAME</sequence>
<dbReference type="Pfam" id="PF20150">
    <property type="entry name" value="2EXR"/>
    <property type="match status" value="1"/>
</dbReference>
<proteinExistence type="predicted"/>
<dbReference type="PANTHER" id="PTHR35910:SF1">
    <property type="entry name" value="2EXR DOMAIN-CONTAINING PROTEIN"/>
    <property type="match status" value="1"/>
</dbReference>
<organism evidence="3 4">
    <name type="scientific">Hyaloscypha hepaticicola</name>
    <dbReference type="NCBI Taxonomy" id="2082293"/>
    <lineage>
        <taxon>Eukaryota</taxon>
        <taxon>Fungi</taxon>
        <taxon>Dikarya</taxon>
        <taxon>Ascomycota</taxon>
        <taxon>Pezizomycotina</taxon>
        <taxon>Leotiomycetes</taxon>
        <taxon>Helotiales</taxon>
        <taxon>Hyaloscyphaceae</taxon>
        <taxon>Hyaloscypha</taxon>
    </lineage>
</organism>
<dbReference type="OrthoDB" id="3530648at2759"/>
<evidence type="ECO:0000313" key="3">
    <source>
        <dbReference type="EMBL" id="PMD19387.1"/>
    </source>
</evidence>
<gene>
    <name evidence="3" type="ORF">NA56DRAFT_660519</name>
</gene>
<dbReference type="AlphaFoldDB" id="A0A2J6PZC3"/>
<protein>
    <recommendedName>
        <fullName evidence="2">2EXR domain-containing protein</fullName>
    </recommendedName>
</protein>
<dbReference type="Proteomes" id="UP000235672">
    <property type="component" value="Unassembled WGS sequence"/>
</dbReference>
<dbReference type="PANTHER" id="PTHR35910">
    <property type="entry name" value="2EXR DOMAIN-CONTAINING PROTEIN"/>
    <property type="match status" value="1"/>
</dbReference>
<evidence type="ECO:0000256" key="1">
    <source>
        <dbReference type="SAM" id="MobiDB-lite"/>
    </source>
</evidence>
<feature type="domain" description="2EXR" evidence="2">
    <location>
        <begin position="93"/>
        <end position="207"/>
    </location>
</feature>
<keyword evidence="4" id="KW-1185">Reference proteome</keyword>
<evidence type="ECO:0000259" key="2">
    <source>
        <dbReference type="Pfam" id="PF20150"/>
    </source>
</evidence>